<dbReference type="SUPFAM" id="SSF109770">
    <property type="entry name" value="Nickel-containing superoxide dismutase, NiSOD"/>
    <property type="match status" value="1"/>
</dbReference>
<evidence type="ECO:0000313" key="3">
    <source>
        <dbReference type="Proteomes" id="UP000199527"/>
    </source>
</evidence>
<dbReference type="Gene3D" id="1.20.120.400">
    <property type="entry name" value="Nickel-containing superoxide dismutase"/>
    <property type="match status" value="1"/>
</dbReference>
<protein>
    <submittedName>
        <fullName evidence="2">Nickel superoxide dismutase</fullName>
    </submittedName>
</protein>
<dbReference type="OrthoDB" id="9790847at2"/>
<dbReference type="Proteomes" id="UP000199527">
    <property type="component" value="Unassembled WGS sequence"/>
</dbReference>
<evidence type="ECO:0000313" key="2">
    <source>
        <dbReference type="EMBL" id="SDI78998.1"/>
    </source>
</evidence>
<dbReference type="InterPro" id="IPR014123">
    <property type="entry name" value="Superoxide_dismutase_Ni-type"/>
</dbReference>
<sequence length="147" mass="16479">MKKMMLLLSLCLGLMSPLAWSHCQVPCGIYDDHARVKQMLEDAATVAKATAMMAELSGKSDAQSQNQMVRWVMNKEQHAQKVIATISDYFLTQRVKSSQKDYQKRLTDHHAVIVAAMKAKQNADPKFAKSLTTAIEGLAGYYPEHKH</sequence>
<reference evidence="3" key="1">
    <citation type="submission" date="2016-10" db="EMBL/GenBank/DDBJ databases">
        <authorList>
            <person name="Varghese N."/>
            <person name="Submissions S."/>
        </authorList>
    </citation>
    <scope>NUCLEOTIDE SEQUENCE [LARGE SCALE GENOMIC DNA]</scope>
    <source>
        <strain evidence="3">DSM 23317</strain>
    </source>
</reference>
<dbReference type="EMBL" id="FNEM01000003">
    <property type="protein sequence ID" value="SDI78998.1"/>
    <property type="molecule type" value="Genomic_DNA"/>
</dbReference>
<proteinExistence type="predicted"/>
<name>A0A1G8NFR0_9GAMM</name>
<dbReference type="InterPro" id="IPR036502">
    <property type="entry name" value="NiSOD_sf"/>
</dbReference>
<dbReference type="AlphaFoldDB" id="A0A1G8NFR0"/>
<dbReference type="Pfam" id="PF09055">
    <property type="entry name" value="Sod_Ni"/>
    <property type="match status" value="1"/>
</dbReference>
<keyword evidence="3" id="KW-1185">Reference proteome</keyword>
<dbReference type="GO" id="GO:0016151">
    <property type="term" value="F:nickel cation binding"/>
    <property type="evidence" value="ECO:0007669"/>
    <property type="project" value="InterPro"/>
</dbReference>
<gene>
    <name evidence="2" type="ORF">SAMN04488540_103114</name>
</gene>
<keyword evidence="1" id="KW-0732">Signal</keyword>
<dbReference type="RefSeq" id="WP_090362932.1">
    <property type="nucleotide sequence ID" value="NZ_FNEM01000003.1"/>
</dbReference>
<feature type="chain" id="PRO_5011643913" evidence="1">
    <location>
        <begin position="22"/>
        <end position="147"/>
    </location>
</feature>
<organism evidence="2 3">
    <name type="scientific">Ferrimonas sediminum</name>
    <dbReference type="NCBI Taxonomy" id="718193"/>
    <lineage>
        <taxon>Bacteria</taxon>
        <taxon>Pseudomonadati</taxon>
        <taxon>Pseudomonadota</taxon>
        <taxon>Gammaproteobacteria</taxon>
        <taxon>Alteromonadales</taxon>
        <taxon>Ferrimonadaceae</taxon>
        <taxon>Ferrimonas</taxon>
    </lineage>
</organism>
<feature type="signal peptide" evidence="1">
    <location>
        <begin position="1"/>
        <end position="21"/>
    </location>
</feature>
<dbReference type="GO" id="GO:0004784">
    <property type="term" value="F:superoxide dismutase activity"/>
    <property type="evidence" value="ECO:0007669"/>
    <property type="project" value="InterPro"/>
</dbReference>
<accession>A0A1G8NFR0</accession>
<evidence type="ECO:0000256" key="1">
    <source>
        <dbReference type="SAM" id="SignalP"/>
    </source>
</evidence>